<proteinExistence type="inferred from homology"/>
<comment type="caution">
    <text evidence="3">The sequence shown here is derived from an EMBL/GenBank/DDBJ whole genome shotgun (WGS) entry which is preliminary data.</text>
</comment>
<feature type="coiled-coil region" evidence="2">
    <location>
        <begin position="29"/>
        <end position="138"/>
    </location>
</feature>
<dbReference type="PANTHER" id="PTHR31088">
    <property type="entry name" value="MEMBRANE-ASSOCIATED PROTEIN VIPP1, CHLOROPLASTIC"/>
    <property type="match status" value="1"/>
</dbReference>
<protein>
    <submittedName>
        <fullName evidence="3">PspA/IM30 family protein</fullName>
    </submittedName>
</protein>
<name>A0A7V7UUP7_9BACI</name>
<reference evidence="3 4" key="1">
    <citation type="journal article" date="2014" name="Arch. Microbiol.">
        <title>Bacillus mesophilum sp. nov., strain IITR-54T, a novel 4-chlorobiphenyl dechlorinating bacterium.</title>
        <authorList>
            <person name="Manickam N."/>
            <person name="Singh N.K."/>
            <person name="Bajaj A."/>
            <person name="Kumar R.M."/>
            <person name="Kaur G."/>
            <person name="Kaur N."/>
            <person name="Bala M."/>
            <person name="Kumar A."/>
            <person name="Mayilraj S."/>
        </authorList>
    </citation>
    <scope>NUCLEOTIDE SEQUENCE [LARGE SCALE GENOMIC DNA]</scope>
    <source>
        <strain evidence="3 4">IITR-54</strain>
    </source>
</reference>
<dbReference type="OrthoDB" id="2366053at2"/>
<dbReference type="Pfam" id="PF04012">
    <property type="entry name" value="PspA_IM30"/>
    <property type="match status" value="1"/>
</dbReference>
<accession>A0A7V7UUP7</accession>
<dbReference type="Proteomes" id="UP000441354">
    <property type="component" value="Unassembled WGS sequence"/>
</dbReference>
<keyword evidence="2" id="KW-0175">Coiled coil</keyword>
<keyword evidence="4" id="KW-1185">Reference proteome</keyword>
<sequence>MSNLFTRIKNTIVADLNEALDHKEKKNPIALLNQYLRESEQEAEKVRKLLERQYQLKEEFTREYNEAADLAQKRKKQAEIAAAAGEQELQAFAQQEYEHYEQRASRLQEMLKQANTQLLELERNYEDMKHKLKDMHLRRMELMGRENITRANHQMSKVLHNDEYSDQPYSRFNEIETYIDRLEHEVNTSYYRSTIDAKIAQLEKDMKKAE</sequence>
<dbReference type="AlphaFoldDB" id="A0A7V7UUP7"/>
<dbReference type="PANTHER" id="PTHR31088:SF6">
    <property type="entry name" value="PHAGE SHOCK PROTEIN A"/>
    <property type="match status" value="1"/>
</dbReference>
<evidence type="ECO:0000313" key="4">
    <source>
        <dbReference type="Proteomes" id="UP000441354"/>
    </source>
</evidence>
<comment type="similarity">
    <text evidence="1">Belongs to the PspA/Vipp/IM30 family.</text>
</comment>
<dbReference type="RefSeq" id="WP_151574741.1">
    <property type="nucleotide sequence ID" value="NZ_WBOT01000004.1"/>
</dbReference>
<dbReference type="EMBL" id="WBOT01000004">
    <property type="protein sequence ID" value="KAB2331875.1"/>
    <property type="molecule type" value="Genomic_DNA"/>
</dbReference>
<evidence type="ECO:0000256" key="1">
    <source>
        <dbReference type="ARBA" id="ARBA00043985"/>
    </source>
</evidence>
<dbReference type="InterPro" id="IPR007157">
    <property type="entry name" value="PspA_VIPP1"/>
</dbReference>
<evidence type="ECO:0000256" key="2">
    <source>
        <dbReference type="SAM" id="Coils"/>
    </source>
</evidence>
<evidence type="ECO:0000313" key="3">
    <source>
        <dbReference type="EMBL" id="KAB2331875.1"/>
    </source>
</evidence>
<gene>
    <name evidence="3" type="ORF">F7732_14510</name>
</gene>
<organism evidence="3 4">
    <name type="scientific">Bacillus mesophilum</name>
    <dbReference type="NCBI Taxonomy" id="1071718"/>
    <lineage>
        <taxon>Bacteria</taxon>
        <taxon>Bacillati</taxon>
        <taxon>Bacillota</taxon>
        <taxon>Bacilli</taxon>
        <taxon>Bacillales</taxon>
        <taxon>Bacillaceae</taxon>
        <taxon>Bacillus</taxon>
    </lineage>
</organism>